<dbReference type="SUPFAM" id="SSF53335">
    <property type="entry name" value="S-adenosyl-L-methionine-dependent methyltransferases"/>
    <property type="match status" value="1"/>
</dbReference>
<evidence type="ECO:0000256" key="3">
    <source>
        <dbReference type="ARBA" id="ARBA00022691"/>
    </source>
</evidence>
<feature type="binding site" evidence="4">
    <location>
        <position position="374"/>
    </location>
    <ligand>
        <name>S-adenosyl-L-methionine</name>
        <dbReference type="ChEBI" id="CHEBI:59789"/>
    </ligand>
</feature>
<dbReference type="CDD" id="cd02440">
    <property type="entry name" value="AdoMet_MTases"/>
    <property type="match status" value="1"/>
</dbReference>
<feature type="binding site" evidence="4">
    <location>
        <position position="327"/>
    </location>
    <ligand>
        <name>S-adenosyl-L-methionine</name>
        <dbReference type="ChEBI" id="CHEBI:59789"/>
    </ligand>
</feature>
<gene>
    <name evidence="7" type="ORF">EI71_00752</name>
</gene>
<dbReference type="InterPro" id="IPR029063">
    <property type="entry name" value="SAM-dependent_MTases_sf"/>
</dbReference>
<dbReference type="EMBL" id="QXEV01000005">
    <property type="protein sequence ID" value="RIA77969.1"/>
    <property type="molecule type" value="Genomic_DNA"/>
</dbReference>
<dbReference type="RefSeq" id="WP_119015918.1">
    <property type="nucleotide sequence ID" value="NZ_QXEV01000005.1"/>
</dbReference>
<dbReference type="FunFam" id="2.40.50.140:FF:000097">
    <property type="entry name" value="23S rRNA (uracil(1939)-C(5))-methyltransferase RlmD"/>
    <property type="match status" value="1"/>
</dbReference>
<keyword evidence="2 4" id="KW-0808">Transferase</keyword>
<evidence type="ECO:0000256" key="1">
    <source>
        <dbReference type="ARBA" id="ARBA00022603"/>
    </source>
</evidence>
<dbReference type="InParanoid" id="A0A397RZW1"/>
<evidence type="ECO:0000256" key="2">
    <source>
        <dbReference type="ARBA" id="ARBA00022679"/>
    </source>
</evidence>
<keyword evidence="1 4" id="KW-0489">Methyltransferase</keyword>
<dbReference type="FunFam" id="2.40.50.1070:FF:000003">
    <property type="entry name" value="23S rRNA (Uracil-5-)-methyltransferase RumA"/>
    <property type="match status" value="1"/>
</dbReference>
<reference evidence="7 8" key="1">
    <citation type="submission" date="2018-08" db="EMBL/GenBank/DDBJ databases">
        <title>Genomic Encyclopedia of Archaeal and Bacterial Type Strains, Phase II (KMG-II): from individual species to whole genera.</title>
        <authorList>
            <person name="Goeker M."/>
        </authorList>
    </citation>
    <scope>NUCLEOTIDE SEQUENCE [LARGE SCALE GENOMIC DNA]</scope>
    <source>
        <strain evidence="7 8">ATCC 27112</strain>
    </source>
</reference>
<keyword evidence="3 4" id="KW-0949">S-adenosyl-L-methionine</keyword>
<evidence type="ECO:0000256" key="5">
    <source>
        <dbReference type="PROSITE-ProRule" id="PRU10015"/>
    </source>
</evidence>
<keyword evidence="8" id="KW-1185">Reference proteome</keyword>
<evidence type="ECO:0000259" key="6">
    <source>
        <dbReference type="PROSITE" id="PS50926"/>
    </source>
</evidence>
<dbReference type="InterPro" id="IPR010280">
    <property type="entry name" value="U5_MeTrfase_fam"/>
</dbReference>
<dbReference type="PANTHER" id="PTHR11061:SF30">
    <property type="entry name" value="TRNA (URACIL(54)-C(5))-METHYLTRANSFERASE"/>
    <property type="match status" value="1"/>
</dbReference>
<accession>A0A397RZW1</accession>
<evidence type="ECO:0000313" key="8">
    <source>
        <dbReference type="Proteomes" id="UP000266506"/>
    </source>
</evidence>
<dbReference type="PROSITE" id="PS50926">
    <property type="entry name" value="TRAM"/>
    <property type="match status" value="1"/>
</dbReference>
<feature type="domain" description="TRAM" evidence="6">
    <location>
        <begin position="1"/>
        <end position="58"/>
    </location>
</feature>
<protein>
    <submittedName>
        <fullName evidence="7">23S rRNA (Uracil1939-C5)-methyltransferase</fullName>
    </submittedName>
</protein>
<feature type="binding site" evidence="4">
    <location>
        <position position="306"/>
    </location>
    <ligand>
        <name>S-adenosyl-L-methionine</name>
        <dbReference type="ChEBI" id="CHEBI:59789"/>
    </ligand>
</feature>
<dbReference type="Gene3D" id="2.40.50.140">
    <property type="entry name" value="Nucleic acid-binding proteins"/>
    <property type="match status" value="1"/>
</dbReference>
<sequence length="446" mass="51599">MEVGRIYKVDIEDFDMNGYGVAHIESKVVFVKGALKGERVTAKIENIHKKYAFAEVVDILDASIDRQKPECPYYELCGGCDMMHMKYEVECKIKEGRLKQTFRRFKDVEFHPIIQNRNLLGYRNKVMMPFKTDEDGDSHYGFYEKKSHKIVSIDQCIISDDITNDIIYYINRFLNIFHIKIYDEDTHKGLFREVMIRHTALNEYMVVIVATHDYDFSVLVKYLVEEFKQIKSIYLNINPERTNVVLGDKYKLLYGNPVIIEDILTHKFQVSPQSFMQVNHDQCERLYAEALKLADLRNDMTVIDAYCGMGSITLNIARRVKKVYGIEIVPSAIENAKENMKLNNITNAEFICGPCEEEIVKLVNKEKINAIFFDPPRKGCEQKFLDTVIQMEIPQIVYISCNVATCARDCAYLEENGYKVVEATPVDLFSRTLHVEVIAVISKKTA</sequence>
<evidence type="ECO:0000256" key="4">
    <source>
        <dbReference type="PROSITE-ProRule" id="PRU01024"/>
    </source>
</evidence>
<dbReference type="InterPro" id="IPR012340">
    <property type="entry name" value="NA-bd_OB-fold"/>
</dbReference>
<dbReference type="GO" id="GO:0070041">
    <property type="term" value="F:rRNA (uridine-C5-)-methyltransferase activity"/>
    <property type="evidence" value="ECO:0007669"/>
    <property type="project" value="UniProtKB-ARBA"/>
</dbReference>
<dbReference type="Gene3D" id="3.40.50.150">
    <property type="entry name" value="Vaccinia Virus protein VP39"/>
    <property type="match status" value="1"/>
</dbReference>
<dbReference type="Proteomes" id="UP000266506">
    <property type="component" value="Unassembled WGS sequence"/>
</dbReference>
<feature type="binding site" evidence="4">
    <location>
        <position position="277"/>
    </location>
    <ligand>
        <name>S-adenosyl-L-methionine</name>
        <dbReference type="ChEBI" id="CHEBI:59789"/>
    </ligand>
</feature>
<dbReference type="InterPro" id="IPR002792">
    <property type="entry name" value="TRAM_dom"/>
</dbReference>
<name>A0A397RZW1_9MOLU</name>
<dbReference type="GO" id="GO:0070475">
    <property type="term" value="P:rRNA base methylation"/>
    <property type="evidence" value="ECO:0007669"/>
    <property type="project" value="TreeGrafter"/>
</dbReference>
<feature type="active site" evidence="5">
    <location>
        <position position="401"/>
    </location>
</feature>
<dbReference type="SUPFAM" id="SSF50249">
    <property type="entry name" value="Nucleic acid-binding proteins"/>
    <property type="match status" value="1"/>
</dbReference>
<comment type="caution">
    <text evidence="7">The sequence shown here is derived from an EMBL/GenBank/DDBJ whole genome shotgun (WGS) entry which is preliminary data.</text>
</comment>
<dbReference type="Gene3D" id="2.40.50.1070">
    <property type="match status" value="1"/>
</dbReference>
<feature type="active site" description="Nucleophile" evidence="4">
    <location>
        <position position="401"/>
    </location>
</feature>
<dbReference type="Pfam" id="PF01938">
    <property type="entry name" value="TRAM"/>
    <property type="match status" value="1"/>
</dbReference>
<dbReference type="OrthoDB" id="9804590at2"/>
<dbReference type="Pfam" id="PF05958">
    <property type="entry name" value="tRNA_U5-meth_tr"/>
    <property type="match status" value="1"/>
</dbReference>
<dbReference type="PROSITE" id="PS51687">
    <property type="entry name" value="SAM_MT_RNA_M5U"/>
    <property type="match status" value="1"/>
</dbReference>
<evidence type="ECO:0000313" key="7">
    <source>
        <dbReference type="EMBL" id="RIA77969.1"/>
    </source>
</evidence>
<dbReference type="InterPro" id="IPR030390">
    <property type="entry name" value="MeTrfase_TrmA_AS"/>
</dbReference>
<dbReference type="FunCoup" id="A0A397RZW1">
    <property type="interactions" value="433"/>
</dbReference>
<dbReference type="FunFam" id="3.40.50.150:FF:000009">
    <property type="entry name" value="23S rRNA (Uracil(1939)-C(5))-methyltransferase RlmD"/>
    <property type="match status" value="1"/>
</dbReference>
<comment type="similarity">
    <text evidence="4">Belongs to the class I-like SAM-binding methyltransferase superfamily. RNA M5U methyltransferase family.</text>
</comment>
<proteinExistence type="inferred from homology"/>
<organism evidence="7 8">
    <name type="scientific">Anaeroplasma bactoclasticum</name>
    <dbReference type="NCBI Taxonomy" id="2088"/>
    <lineage>
        <taxon>Bacteria</taxon>
        <taxon>Bacillati</taxon>
        <taxon>Mycoplasmatota</taxon>
        <taxon>Mollicutes</taxon>
        <taxon>Anaeroplasmatales</taxon>
        <taxon>Anaeroplasmataceae</taxon>
        <taxon>Anaeroplasma</taxon>
    </lineage>
</organism>
<dbReference type="PANTHER" id="PTHR11061">
    <property type="entry name" value="RNA M5U METHYLTRANSFERASE"/>
    <property type="match status" value="1"/>
</dbReference>
<dbReference type="AlphaFoldDB" id="A0A397RZW1"/>
<dbReference type="NCBIfam" id="TIGR00479">
    <property type="entry name" value="rumA"/>
    <property type="match status" value="1"/>
</dbReference>
<dbReference type="PROSITE" id="PS01230">
    <property type="entry name" value="TRMA_1"/>
    <property type="match status" value="1"/>
</dbReference>